<dbReference type="GO" id="GO:0005524">
    <property type="term" value="F:ATP binding"/>
    <property type="evidence" value="ECO:0007669"/>
    <property type="project" value="UniProtKB-KW"/>
</dbReference>
<feature type="binding site" evidence="6">
    <location>
        <position position="39"/>
    </location>
    <ligand>
        <name>(6S)-NADPHX</name>
        <dbReference type="ChEBI" id="CHEBI:64076"/>
    </ligand>
</feature>
<protein>
    <recommendedName>
        <fullName evidence="6">ADP-dependent (S)-NAD(P)H-hydrate dehydratase</fullName>
        <ecNumber evidence="6">4.2.1.136</ecNumber>
    </recommendedName>
    <alternativeName>
        <fullName evidence="6">ADP-dependent NAD(P)HX dehydratase</fullName>
    </alternativeName>
</protein>
<comment type="function">
    <text evidence="6">Catalyzes the dehydration of the S-form of NAD(P)HX at the expense of ADP, which is converted to AMP. Together with NAD(P)HX epimerase, which catalyzes the epimerization of the S- and R-forms, the enzyme allows the repair of both epimers of NAD(P)HX, a damaged form of NAD(P)H that is a result of enzymatic or heat-dependent hydration.</text>
</comment>
<dbReference type="PROSITE" id="PS01050">
    <property type="entry name" value="YJEF_C_2"/>
    <property type="match status" value="1"/>
</dbReference>
<keyword evidence="1 6" id="KW-0547">Nucleotide-binding</keyword>
<dbReference type="Proteomes" id="UP000177057">
    <property type="component" value="Unassembled WGS sequence"/>
</dbReference>
<dbReference type="PANTHER" id="PTHR12592">
    <property type="entry name" value="ATP-DEPENDENT (S)-NAD(P)H-HYDRATE DEHYDRATASE FAMILY MEMBER"/>
    <property type="match status" value="1"/>
</dbReference>
<feature type="domain" description="YjeF C-terminal" evidence="7">
    <location>
        <begin position="4"/>
        <end position="274"/>
    </location>
</feature>
<dbReference type="InterPro" id="IPR017953">
    <property type="entry name" value="Carbohydrate_kinase_pred_CS"/>
</dbReference>
<evidence type="ECO:0000256" key="6">
    <source>
        <dbReference type="HAMAP-Rule" id="MF_01965"/>
    </source>
</evidence>
<dbReference type="EC" id="4.2.1.136" evidence="6"/>
<dbReference type="PANTHER" id="PTHR12592:SF0">
    <property type="entry name" value="ATP-DEPENDENT (S)-NAD(P)H-HYDRATE DEHYDRATASE"/>
    <property type="match status" value="1"/>
</dbReference>
<evidence type="ECO:0000256" key="2">
    <source>
        <dbReference type="ARBA" id="ARBA00022840"/>
    </source>
</evidence>
<dbReference type="AlphaFoldDB" id="A0A1F5N459"/>
<dbReference type="GO" id="GO:0110051">
    <property type="term" value="P:metabolite repair"/>
    <property type="evidence" value="ECO:0007669"/>
    <property type="project" value="TreeGrafter"/>
</dbReference>
<keyword evidence="3 6" id="KW-0521">NADP</keyword>
<comment type="similarity">
    <text evidence="6">Belongs to the NnrD/CARKD family.</text>
</comment>
<evidence type="ECO:0000256" key="4">
    <source>
        <dbReference type="ARBA" id="ARBA00023027"/>
    </source>
</evidence>
<comment type="catalytic activity">
    <reaction evidence="6">
        <text>(6S)-NADHX + ADP = AMP + phosphate + NADH + H(+)</text>
        <dbReference type="Rhea" id="RHEA:32223"/>
        <dbReference type="ChEBI" id="CHEBI:15378"/>
        <dbReference type="ChEBI" id="CHEBI:43474"/>
        <dbReference type="ChEBI" id="CHEBI:57945"/>
        <dbReference type="ChEBI" id="CHEBI:64074"/>
        <dbReference type="ChEBI" id="CHEBI:456215"/>
        <dbReference type="ChEBI" id="CHEBI:456216"/>
        <dbReference type="EC" id="4.2.1.136"/>
    </reaction>
</comment>
<proteinExistence type="inferred from homology"/>
<evidence type="ECO:0000313" key="8">
    <source>
        <dbReference type="EMBL" id="OGE72446.1"/>
    </source>
</evidence>
<evidence type="ECO:0000256" key="1">
    <source>
        <dbReference type="ARBA" id="ARBA00022741"/>
    </source>
</evidence>
<dbReference type="InterPro" id="IPR029056">
    <property type="entry name" value="Ribokinase-like"/>
</dbReference>
<feature type="binding site" evidence="6">
    <location>
        <position position="97"/>
    </location>
    <ligand>
        <name>(6S)-NADPHX</name>
        <dbReference type="ChEBI" id="CHEBI:64076"/>
    </ligand>
</feature>
<feature type="binding site" evidence="6">
    <location>
        <begin position="185"/>
        <end position="189"/>
    </location>
    <ligand>
        <name>AMP</name>
        <dbReference type="ChEBI" id="CHEBI:456215"/>
    </ligand>
</feature>
<dbReference type="SUPFAM" id="SSF53613">
    <property type="entry name" value="Ribokinase-like"/>
    <property type="match status" value="1"/>
</dbReference>
<comment type="caution">
    <text evidence="8">The sequence shown here is derived from an EMBL/GenBank/DDBJ whole genome shotgun (WGS) entry which is preliminary data.</text>
</comment>
<reference evidence="8 9" key="1">
    <citation type="journal article" date="2016" name="Nat. Commun.">
        <title>Thousands of microbial genomes shed light on interconnected biogeochemical processes in an aquifer system.</title>
        <authorList>
            <person name="Anantharaman K."/>
            <person name="Brown C.T."/>
            <person name="Hug L.A."/>
            <person name="Sharon I."/>
            <person name="Castelle C.J."/>
            <person name="Probst A.J."/>
            <person name="Thomas B.C."/>
            <person name="Singh A."/>
            <person name="Wilkins M.J."/>
            <person name="Karaoz U."/>
            <person name="Brodie E.L."/>
            <person name="Williams K.H."/>
            <person name="Hubbard S.S."/>
            <person name="Banfield J.F."/>
        </authorList>
    </citation>
    <scope>NUCLEOTIDE SEQUENCE [LARGE SCALE GENOMIC DNA]</scope>
</reference>
<comment type="subunit">
    <text evidence="6">Homotetramer.</text>
</comment>
<dbReference type="EMBL" id="MFDV01000008">
    <property type="protein sequence ID" value="OGE72446.1"/>
    <property type="molecule type" value="Genomic_DNA"/>
</dbReference>
<comment type="cofactor">
    <cofactor evidence="6">
        <name>Mg(2+)</name>
        <dbReference type="ChEBI" id="CHEBI:18420"/>
    </cofactor>
</comment>
<evidence type="ECO:0000259" key="7">
    <source>
        <dbReference type="PROSITE" id="PS51383"/>
    </source>
</evidence>
<feature type="binding site" evidence="6">
    <location>
        <position position="215"/>
    </location>
    <ligand>
        <name>(6S)-NADPHX</name>
        <dbReference type="ChEBI" id="CHEBI:64076"/>
    </ligand>
</feature>
<gene>
    <name evidence="6" type="primary">nnrD</name>
    <name evidence="8" type="ORF">A3H40_04340</name>
</gene>
<keyword evidence="5 6" id="KW-0456">Lyase</keyword>
<dbReference type="InterPro" id="IPR000631">
    <property type="entry name" value="CARKD"/>
</dbReference>
<sequence length="290" mass="31074">MVLTKKWVIERLPVRPKDANKGTFGKVLVFAGSENYPGAAYLACAAAYRVGAGLVTLATDPSVKTIVSRKLPEVTFSSKKEIYAKLSDYDVLLIGPGLGQDEQTKSLVEKLIKEKLQHALIDGDGLNILSEINNWWSDLKGQVVLTPHPGEMARLTGISIDDIQRERVNITRNFAKKWNQVVVLKGAHTVVAAPTAEVAISPFANPLLATAGTGDVLSGVIAGLIAQGLNLFKAACVGVYIHGQAGEILREKIGNAGAFASDLLPLLPIIIKQLKLRGTVLVSISKHRVS</sequence>
<dbReference type="PROSITE" id="PS51383">
    <property type="entry name" value="YJEF_C_3"/>
    <property type="match status" value="1"/>
</dbReference>
<dbReference type="NCBIfam" id="TIGR00196">
    <property type="entry name" value="yjeF_cterm"/>
    <property type="match status" value="1"/>
</dbReference>
<keyword evidence="2 6" id="KW-0067">ATP-binding</keyword>
<dbReference type="GO" id="GO:0052856">
    <property type="term" value="F:NAD(P)HX epimerase activity"/>
    <property type="evidence" value="ECO:0007669"/>
    <property type="project" value="TreeGrafter"/>
</dbReference>
<evidence type="ECO:0000313" key="9">
    <source>
        <dbReference type="Proteomes" id="UP000177057"/>
    </source>
</evidence>
<feature type="binding site" evidence="6">
    <location>
        <position position="214"/>
    </location>
    <ligand>
        <name>AMP</name>
        <dbReference type="ChEBI" id="CHEBI:456215"/>
    </ligand>
</feature>
<dbReference type="Gene3D" id="3.40.1190.20">
    <property type="match status" value="1"/>
</dbReference>
<organism evidence="8 9">
    <name type="scientific">Candidatus Daviesbacteria bacterium RIFCSPLOWO2_02_FULL_38_15</name>
    <dbReference type="NCBI Taxonomy" id="1797794"/>
    <lineage>
        <taxon>Bacteria</taxon>
        <taxon>Candidatus Daviesiibacteriota</taxon>
    </lineage>
</organism>
<dbReference type="Pfam" id="PF01256">
    <property type="entry name" value="Carb_kinase"/>
    <property type="match status" value="1"/>
</dbReference>
<feature type="binding site" evidence="6">
    <location>
        <position position="148"/>
    </location>
    <ligand>
        <name>(6S)-NADPHX</name>
        <dbReference type="ChEBI" id="CHEBI:64076"/>
    </ligand>
</feature>
<name>A0A1F5N459_9BACT</name>
<dbReference type="GO" id="GO:0046496">
    <property type="term" value="P:nicotinamide nucleotide metabolic process"/>
    <property type="evidence" value="ECO:0007669"/>
    <property type="project" value="UniProtKB-UniRule"/>
</dbReference>
<dbReference type="STRING" id="1797794.A3H40_04340"/>
<comment type="catalytic activity">
    <reaction evidence="6">
        <text>(6S)-NADPHX + ADP = AMP + phosphate + NADPH + H(+)</text>
        <dbReference type="Rhea" id="RHEA:32235"/>
        <dbReference type="ChEBI" id="CHEBI:15378"/>
        <dbReference type="ChEBI" id="CHEBI:43474"/>
        <dbReference type="ChEBI" id="CHEBI:57783"/>
        <dbReference type="ChEBI" id="CHEBI:64076"/>
        <dbReference type="ChEBI" id="CHEBI:456215"/>
        <dbReference type="ChEBI" id="CHEBI:456216"/>
        <dbReference type="EC" id="4.2.1.136"/>
    </reaction>
</comment>
<accession>A0A1F5N459</accession>
<evidence type="ECO:0000256" key="3">
    <source>
        <dbReference type="ARBA" id="ARBA00022857"/>
    </source>
</evidence>
<dbReference type="GO" id="GO:0052855">
    <property type="term" value="F:ADP-dependent NAD(P)H-hydrate dehydratase activity"/>
    <property type="evidence" value="ECO:0007669"/>
    <property type="project" value="UniProtKB-UniRule"/>
</dbReference>
<dbReference type="CDD" id="cd01171">
    <property type="entry name" value="YXKO-related"/>
    <property type="match status" value="1"/>
</dbReference>
<evidence type="ECO:0000256" key="5">
    <source>
        <dbReference type="ARBA" id="ARBA00023239"/>
    </source>
</evidence>
<keyword evidence="4 6" id="KW-0520">NAD</keyword>
<dbReference type="HAMAP" id="MF_01965">
    <property type="entry name" value="NADHX_dehydratase"/>
    <property type="match status" value="1"/>
</dbReference>